<feature type="compositionally biased region" description="Basic and acidic residues" evidence="1">
    <location>
        <begin position="50"/>
        <end position="70"/>
    </location>
</feature>
<dbReference type="EMBL" id="AZGY01000035">
    <property type="protein sequence ID" value="KZZ87669.1"/>
    <property type="molecule type" value="Genomic_DNA"/>
</dbReference>
<keyword evidence="3" id="KW-1185">Reference proteome</keyword>
<feature type="compositionally biased region" description="Polar residues" evidence="1">
    <location>
        <begin position="35"/>
        <end position="44"/>
    </location>
</feature>
<accession>A0A167VKQ0</accession>
<dbReference type="Proteomes" id="UP000078544">
    <property type="component" value="Unassembled WGS sequence"/>
</dbReference>
<feature type="compositionally biased region" description="Low complexity" evidence="1">
    <location>
        <begin position="19"/>
        <end position="30"/>
    </location>
</feature>
<proteinExistence type="predicted"/>
<gene>
    <name evidence="2" type="ORF">AAL_08336</name>
</gene>
<evidence type="ECO:0000313" key="3">
    <source>
        <dbReference type="Proteomes" id="UP000078544"/>
    </source>
</evidence>
<feature type="compositionally biased region" description="Basic and acidic residues" evidence="1">
    <location>
        <begin position="137"/>
        <end position="148"/>
    </location>
</feature>
<evidence type="ECO:0000256" key="1">
    <source>
        <dbReference type="SAM" id="MobiDB-lite"/>
    </source>
</evidence>
<reference evidence="2 3" key="1">
    <citation type="journal article" date="2016" name="Genome Biol. Evol.">
        <title>Divergent and convergent evolution of fungal pathogenicity.</title>
        <authorList>
            <person name="Shang Y."/>
            <person name="Xiao G."/>
            <person name="Zheng P."/>
            <person name="Cen K."/>
            <person name="Zhan S."/>
            <person name="Wang C."/>
        </authorList>
    </citation>
    <scope>NUCLEOTIDE SEQUENCE [LARGE SCALE GENOMIC DNA]</scope>
    <source>
        <strain evidence="2 3">RCEF 2490</strain>
    </source>
</reference>
<sequence>MAYRPMPLEPLKEADDADTSTPTGDSPSSGHCRSPSLNFLQSPDFQPFEISEKDSEGLLSKSDDSPRDPGNELGIFSSRKSSAASLRRKPVASRTDSIPVAEHWAPNTPHPNQSLLSSPEPPSHEQQSFLGPSSFADKSKFGQEKYQEDPTITEEANSGAGSDKFDDEELSERFGKSFTDNW</sequence>
<feature type="region of interest" description="Disordered" evidence="1">
    <location>
        <begin position="1"/>
        <end position="182"/>
    </location>
</feature>
<comment type="caution">
    <text evidence="2">The sequence shown here is derived from an EMBL/GenBank/DDBJ whole genome shotgun (WGS) entry which is preliminary data.</text>
</comment>
<evidence type="ECO:0000313" key="2">
    <source>
        <dbReference type="EMBL" id="KZZ87669.1"/>
    </source>
</evidence>
<organism evidence="2 3">
    <name type="scientific">Moelleriella libera RCEF 2490</name>
    <dbReference type="NCBI Taxonomy" id="1081109"/>
    <lineage>
        <taxon>Eukaryota</taxon>
        <taxon>Fungi</taxon>
        <taxon>Dikarya</taxon>
        <taxon>Ascomycota</taxon>
        <taxon>Pezizomycotina</taxon>
        <taxon>Sordariomycetes</taxon>
        <taxon>Hypocreomycetidae</taxon>
        <taxon>Hypocreales</taxon>
        <taxon>Clavicipitaceae</taxon>
        <taxon>Moelleriella</taxon>
    </lineage>
</organism>
<dbReference type="AlphaFoldDB" id="A0A167VKQ0"/>
<protein>
    <submittedName>
        <fullName evidence="2">Uncharacterized protein</fullName>
    </submittedName>
</protein>
<name>A0A167VKQ0_9HYPO</name>
<feature type="compositionally biased region" description="Low complexity" evidence="1">
    <location>
        <begin position="113"/>
        <end position="128"/>
    </location>
</feature>